<comment type="caution">
    <text evidence="1">The sequence shown here is derived from an EMBL/GenBank/DDBJ whole genome shotgun (WGS) entry which is preliminary data.</text>
</comment>
<reference evidence="2" key="1">
    <citation type="journal article" date="2019" name="Int. J. Syst. Evol. Microbiol.">
        <title>The Global Catalogue of Microorganisms (GCM) 10K type strain sequencing project: providing services to taxonomists for standard genome sequencing and annotation.</title>
        <authorList>
            <consortium name="The Broad Institute Genomics Platform"/>
            <consortium name="The Broad Institute Genome Sequencing Center for Infectious Disease"/>
            <person name="Wu L."/>
            <person name="Ma J."/>
        </authorList>
    </citation>
    <scope>NUCLEOTIDE SEQUENCE [LARGE SCALE GENOMIC DNA]</scope>
    <source>
        <strain evidence="2">NBRC 107710</strain>
    </source>
</reference>
<gene>
    <name evidence="1" type="ORF">GCM10007884_22110</name>
</gene>
<proteinExistence type="predicted"/>
<dbReference type="Proteomes" id="UP001156881">
    <property type="component" value="Unassembled WGS sequence"/>
</dbReference>
<name>A0ABQ6D3T5_9HYPH</name>
<sequence>MHYGHDYFRVSNKTYDEIRHFKDIYQRFYHRMKELEFSGLRVPADVHGQEYFLREIVAQAFDAILVDEINRERRETFQFIEIIPEMVLARIDHIHPDAIIHDWSITDKWCKINNDQSEMTTDYAQRSLDEIMRGVYKKIHDRLSDHRSLGDFYNNVPSLF</sequence>
<organism evidence="1 2">
    <name type="scientific">Methylobacterium brachythecii</name>
    <dbReference type="NCBI Taxonomy" id="1176177"/>
    <lineage>
        <taxon>Bacteria</taxon>
        <taxon>Pseudomonadati</taxon>
        <taxon>Pseudomonadota</taxon>
        <taxon>Alphaproteobacteria</taxon>
        <taxon>Hyphomicrobiales</taxon>
        <taxon>Methylobacteriaceae</taxon>
        <taxon>Methylobacterium</taxon>
    </lineage>
</organism>
<protein>
    <submittedName>
        <fullName evidence="1">Uncharacterized protein</fullName>
    </submittedName>
</protein>
<keyword evidence="2" id="KW-1185">Reference proteome</keyword>
<evidence type="ECO:0000313" key="2">
    <source>
        <dbReference type="Proteomes" id="UP001156881"/>
    </source>
</evidence>
<dbReference type="EMBL" id="BSPG01000010">
    <property type="protein sequence ID" value="GLS44223.1"/>
    <property type="molecule type" value="Genomic_DNA"/>
</dbReference>
<evidence type="ECO:0000313" key="1">
    <source>
        <dbReference type="EMBL" id="GLS44223.1"/>
    </source>
</evidence>
<accession>A0ABQ6D3T5</accession>